<dbReference type="InterPro" id="IPR051396">
    <property type="entry name" value="Bact_Antivir_Def_Nuclease"/>
</dbReference>
<keyword evidence="2" id="KW-0547">Nucleotide-binding</keyword>
<dbReference type="eggNOG" id="COG1120">
    <property type="taxonomic scope" value="Bacteria"/>
</dbReference>
<dbReference type="GO" id="GO:0005524">
    <property type="term" value="F:ATP binding"/>
    <property type="evidence" value="ECO:0007669"/>
    <property type="project" value="UniProtKB-KW"/>
</dbReference>
<dbReference type="HOGENOM" id="CLU_1883509_0_0_7"/>
<dbReference type="AlphaFoldDB" id="F8CG93"/>
<dbReference type="Gene3D" id="3.40.50.300">
    <property type="entry name" value="P-loop containing nucleotide triphosphate hydrolases"/>
    <property type="match status" value="1"/>
</dbReference>
<dbReference type="Proteomes" id="UP000000488">
    <property type="component" value="Chromosome"/>
</dbReference>
<evidence type="ECO:0000259" key="1">
    <source>
        <dbReference type="Pfam" id="PF13304"/>
    </source>
</evidence>
<organism evidence="2 3">
    <name type="scientific">Myxococcus fulvus (strain ATCC BAA-855 / HW-1)</name>
    <dbReference type="NCBI Taxonomy" id="483219"/>
    <lineage>
        <taxon>Bacteria</taxon>
        <taxon>Pseudomonadati</taxon>
        <taxon>Myxococcota</taxon>
        <taxon>Myxococcia</taxon>
        <taxon>Myxococcales</taxon>
        <taxon>Cystobacterineae</taxon>
        <taxon>Myxococcaceae</taxon>
        <taxon>Myxococcus</taxon>
    </lineage>
</organism>
<dbReference type="KEGG" id="mfu:LILAB_27790"/>
<protein>
    <submittedName>
        <fullName evidence="2">Putative ATP-binding protein</fullName>
    </submittedName>
</protein>
<proteinExistence type="predicted"/>
<gene>
    <name evidence="2" type="ordered locus">LILAB_27790</name>
</gene>
<dbReference type="GO" id="GO:0016887">
    <property type="term" value="F:ATP hydrolysis activity"/>
    <property type="evidence" value="ECO:0007669"/>
    <property type="project" value="InterPro"/>
</dbReference>
<accession>F8CG93</accession>
<reference evidence="2 3" key="1">
    <citation type="journal article" date="2011" name="J. Bacteriol.">
        <title>Genome sequence of the halotolerant marine bacterium Myxococcus fulvus HW-1.</title>
        <authorList>
            <person name="Li Z.F."/>
            <person name="Li X."/>
            <person name="Liu H."/>
            <person name="Liu X."/>
            <person name="Han K."/>
            <person name="Wu Z.H."/>
            <person name="Hu W."/>
            <person name="Li F.F."/>
            <person name="Li Y.Z."/>
        </authorList>
    </citation>
    <scope>NUCLEOTIDE SEQUENCE [LARGE SCALE GENOMIC DNA]</scope>
    <source>
        <strain evidence="3">ATCC BAA-855 / HW-1</strain>
    </source>
</reference>
<dbReference type="PANTHER" id="PTHR43581:SF2">
    <property type="entry name" value="EXCINUCLEASE ATPASE SUBUNIT"/>
    <property type="match status" value="1"/>
</dbReference>
<dbReference type="PANTHER" id="PTHR43581">
    <property type="entry name" value="ATP/GTP PHOSPHATASE"/>
    <property type="match status" value="1"/>
</dbReference>
<dbReference type="InterPro" id="IPR027417">
    <property type="entry name" value="P-loop_NTPase"/>
</dbReference>
<dbReference type="InterPro" id="IPR003959">
    <property type="entry name" value="ATPase_AAA_core"/>
</dbReference>
<dbReference type="EMBL" id="CP002830">
    <property type="protein sequence ID" value="AEI67445.1"/>
    <property type="molecule type" value="Genomic_DNA"/>
</dbReference>
<sequence length="135" mass="15292">MEFLESRAAERALVAERLLTFEKLASELLHEKKVTVEPEVGFRIETRDGQVLVEEQLSSGELHLLYLMVSALTTRRRGTVIAIDEPELSMHIAWQRRLVRTLFQCASKAEPQFILATHSPDIAAEYPESMIDLAG</sequence>
<dbReference type="SUPFAM" id="SSF52540">
    <property type="entry name" value="P-loop containing nucleoside triphosphate hydrolases"/>
    <property type="match status" value="1"/>
</dbReference>
<evidence type="ECO:0000313" key="3">
    <source>
        <dbReference type="Proteomes" id="UP000000488"/>
    </source>
</evidence>
<feature type="domain" description="ATPase AAA-type core" evidence="1">
    <location>
        <begin position="40"/>
        <end position="121"/>
    </location>
</feature>
<evidence type="ECO:0000313" key="2">
    <source>
        <dbReference type="EMBL" id="AEI67445.1"/>
    </source>
</evidence>
<keyword evidence="2" id="KW-0067">ATP-binding</keyword>
<dbReference type="Pfam" id="PF13304">
    <property type="entry name" value="AAA_21"/>
    <property type="match status" value="1"/>
</dbReference>
<name>F8CG93_MYXFH</name>